<evidence type="ECO:0000313" key="5">
    <source>
        <dbReference type="Proteomes" id="UP000517759"/>
    </source>
</evidence>
<keyword evidence="2" id="KW-0472">Membrane</keyword>
<dbReference type="AlphaFoldDB" id="A0A7W6AGV1"/>
<feature type="transmembrane region" description="Helical" evidence="2">
    <location>
        <begin position="25"/>
        <end position="46"/>
    </location>
</feature>
<organism evidence="4 5">
    <name type="scientific">Methylobacterium brachythecii</name>
    <dbReference type="NCBI Taxonomy" id="1176177"/>
    <lineage>
        <taxon>Bacteria</taxon>
        <taxon>Pseudomonadati</taxon>
        <taxon>Pseudomonadota</taxon>
        <taxon>Alphaproteobacteria</taxon>
        <taxon>Hyphomicrobiales</taxon>
        <taxon>Methylobacteriaceae</taxon>
        <taxon>Methylobacterium</taxon>
    </lineage>
</organism>
<gene>
    <name evidence="3" type="ORF">GCM10007884_46980</name>
    <name evidence="4" type="ORF">GGR33_002587</name>
</gene>
<dbReference type="RefSeq" id="WP_183505654.1">
    <property type="nucleotide sequence ID" value="NZ_BSPG01000050.1"/>
</dbReference>
<feature type="region of interest" description="Disordered" evidence="1">
    <location>
        <begin position="133"/>
        <end position="167"/>
    </location>
</feature>
<proteinExistence type="predicted"/>
<evidence type="ECO:0000313" key="6">
    <source>
        <dbReference type="Proteomes" id="UP001156881"/>
    </source>
</evidence>
<accession>A0A7W6AGV1</accession>
<comment type="caution">
    <text evidence="4">The sequence shown here is derived from an EMBL/GenBank/DDBJ whole genome shotgun (WGS) entry which is preliminary data.</text>
</comment>
<reference evidence="6" key="2">
    <citation type="journal article" date="2019" name="Int. J. Syst. Evol. Microbiol.">
        <title>The Global Catalogue of Microorganisms (GCM) 10K type strain sequencing project: providing services to taxonomists for standard genome sequencing and annotation.</title>
        <authorList>
            <consortium name="The Broad Institute Genomics Platform"/>
            <consortium name="The Broad Institute Genome Sequencing Center for Infectious Disease"/>
            <person name="Wu L."/>
            <person name="Ma J."/>
        </authorList>
    </citation>
    <scope>NUCLEOTIDE SEQUENCE [LARGE SCALE GENOMIC DNA]</scope>
    <source>
        <strain evidence="6">NBRC 107710</strain>
    </source>
</reference>
<evidence type="ECO:0000256" key="2">
    <source>
        <dbReference type="SAM" id="Phobius"/>
    </source>
</evidence>
<feature type="compositionally biased region" description="Low complexity" evidence="1">
    <location>
        <begin position="141"/>
        <end position="155"/>
    </location>
</feature>
<sequence>MSRLFGRSARIVPGPLRPVAVAGNGTVPITVLALTAALIAAGLALIPHVSQQRPAGSPAAAEIAQSVSTPAPAKLRDVADIPLDVIAPSDMDEPALAAVPAEPSTASAPTAQAAPVGDQALFQLDALPVLQADGPELDLGTSTASPAAKPASRRSPVTRGGAVGVAH</sequence>
<name>A0A7W6AGV1_9HYPH</name>
<keyword evidence="2" id="KW-1133">Transmembrane helix</keyword>
<evidence type="ECO:0000313" key="4">
    <source>
        <dbReference type="EMBL" id="MBB3903085.1"/>
    </source>
</evidence>
<keyword evidence="6" id="KW-1185">Reference proteome</keyword>
<keyword evidence="2" id="KW-0812">Transmembrane</keyword>
<evidence type="ECO:0000313" key="3">
    <source>
        <dbReference type="EMBL" id="GLS46704.1"/>
    </source>
</evidence>
<reference evidence="3" key="4">
    <citation type="submission" date="2023-01" db="EMBL/GenBank/DDBJ databases">
        <title>Draft genome sequence of Methylobacterium brachythecii strain NBRC 107710.</title>
        <authorList>
            <person name="Sun Q."/>
            <person name="Mori K."/>
        </authorList>
    </citation>
    <scope>NUCLEOTIDE SEQUENCE</scope>
    <source>
        <strain evidence="3">NBRC 107710</strain>
    </source>
</reference>
<protein>
    <submittedName>
        <fullName evidence="4">Uncharacterized protein</fullName>
    </submittedName>
</protein>
<evidence type="ECO:0000256" key="1">
    <source>
        <dbReference type="SAM" id="MobiDB-lite"/>
    </source>
</evidence>
<dbReference type="EMBL" id="JACIDN010000004">
    <property type="protein sequence ID" value="MBB3903085.1"/>
    <property type="molecule type" value="Genomic_DNA"/>
</dbReference>
<dbReference type="EMBL" id="BSPG01000050">
    <property type="protein sequence ID" value="GLS46704.1"/>
    <property type="molecule type" value="Genomic_DNA"/>
</dbReference>
<reference evidence="3" key="1">
    <citation type="journal article" date="2014" name="Int. J. Syst. Evol. Microbiol.">
        <title>Complete genome of a new Firmicutes species belonging to the dominant human colonic microbiota ('Ruminococcus bicirculans') reveals two chromosomes and a selective capacity to utilize plant glucans.</title>
        <authorList>
            <consortium name="NISC Comparative Sequencing Program"/>
            <person name="Wegmann U."/>
            <person name="Louis P."/>
            <person name="Goesmann A."/>
            <person name="Henrissat B."/>
            <person name="Duncan S.H."/>
            <person name="Flint H.J."/>
        </authorList>
    </citation>
    <scope>NUCLEOTIDE SEQUENCE</scope>
    <source>
        <strain evidence="3">NBRC 107710</strain>
    </source>
</reference>
<dbReference type="Proteomes" id="UP000517759">
    <property type="component" value="Unassembled WGS sequence"/>
</dbReference>
<reference evidence="4 5" key="3">
    <citation type="submission" date="2020-08" db="EMBL/GenBank/DDBJ databases">
        <title>Genomic Encyclopedia of Type Strains, Phase IV (KMG-IV): sequencing the most valuable type-strain genomes for metagenomic binning, comparative biology and taxonomic classification.</title>
        <authorList>
            <person name="Goeker M."/>
        </authorList>
    </citation>
    <scope>NUCLEOTIDE SEQUENCE [LARGE SCALE GENOMIC DNA]</scope>
    <source>
        <strain evidence="4 5">DSM 24105</strain>
    </source>
</reference>
<dbReference type="Proteomes" id="UP001156881">
    <property type="component" value="Unassembled WGS sequence"/>
</dbReference>